<gene>
    <name evidence="2" type="ORF">G2W53_034576</name>
</gene>
<dbReference type="EMBL" id="JAAIUW010000010">
    <property type="protein sequence ID" value="KAF7813600.1"/>
    <property type="molecule type" value="Genomic_DNA"/>
</dbReference>
<sequence length="56" mass="5983">MEEGGGVPSQGTRGSHSDGHEGWTTLLDIHVTAPTYPRSHTRLLTLPRGCPNLSSN</sequence>
<accession>A0A834T2W7</accession>
<reference evidence="2" key="1">
    <citation type="submission" date="2020-09" db="EMBL/GenBank/DDBJ databases">
        <title>Genome-Enabled Discovery of Anthraquinone Biosynthesis in Senna tora.</title>
        <authorList>
            <person name="Kang S.-H."/>
            <person name="Pandey R.P."/>
            <person name="Lee C.-M."/>
            <person name="Sim J.-S."/>
            <person name="Jeong J.-T."/>
            <person name="Choi B.-S."/>
            <person name="Jung M."/>
            <person name="Ginzburg D."/>
            <person name="Zhao K."/>
            <person name="Won S.Y."/>
            <person name="Oh T.-J."/>
            <person name="Yu Y."/>
            <person name="Kim N.-H."/>
            <person name="Lee O.R."/>
            <person name="Lee T.-H."/>
            <person name="Bashyal P."/>
            <person name="Kim T.-S."/>
            <person name="Lee W.-H."/>
            <person name="Kawkins C."/>
            <person name="Kim C.-K."/>
            <person name="Kim J.S."/>
            <person name="Ahn B.O."/>
            <person name="Rhee S.Y."/>
            <person name="Sohng J.K."/>
        </authorList>
    </citation>
    <scope>NUCLEOTIDE SEQUENCE</scope>
    <source>
        <tissue evidence="2">Leaf</tissue>
    </source>
</reference>
<evidence type="ECO:0000313" key="3">
    <source>
        <dbReference type="Proteomes" id="UP000634136"/>
    </source>
</evidence>
<protein>
    <submittedName>
        <fullName evidence="2">Uncharacterized protein</fullName>
    </submittedName>
</protein>
<evidence type="ECO:0000256" key="1">
    <source>
        <dbReference type="SAM" id="MobiDB-lite"/>
    </source>
</evidence>
<feature type="region of interest" description="Disordered" evidence="1">
    <location>
        <begin position="1"/>
        <end position="22"/>
    </location>
</feature>
<keyword evidence="3" id="KW-1185">Reference proteome</keyword>
<organism evidence="2 3">
    <name type="scientific">Senna tora</name>
    <dbReference type="NCBI Taxonomy" id="362788"/>
    <lineage>
        <taxon>Eukaryota</taxon>
        <taxon>Viridiplantae</taxon>
        <taxon>Streptophyta</taxon>
        <taxon>Embryophyta</taxon>
        <taxon>Tracheophyta</taxon>
        <taxon>Spermatophyta</taxon>
        <taxon>Magnoliopsida</taxon>
        <taxon>eudicotyledons</taxon>
        <taxon>Gunneridae</taxon>
        <taxon>Pentapetalae</taxon>
        <taxon>rosids</taxon>
        <taxon>fabids</taxon>
        <taxon>Fabales</taxon>
        <taxon>Fabaceae</taxon>
        <taxon>Caesalpinioideae</taxon>
        <taxon>Cassia clade</taxon>
        <taxon>Senna</taxon>
    </lineage>
</organism>
<name>A0A834T2W7_9FABA</name>
<proteinExistence type="predicted"/>
<dbReference type="Proteomes" id="UP000634136">
    <property type="component" value="Unassembled WGS sequence"/>
</dbReference>
<comment type="caution">
    <text evidence="2">The sequence shown here is derived from an EMBL/GenBank/DDBJ whole genome shotgun (WGS) entry which is preliminary data.</text>
</comment>
<dbReference type="AlphaFoldDB" id="A0A834T2W7"/>
<evidence type="ECO:0000313" key="2">
    <source>
        <dbReference type="EMBL" id="KAF7813600.1"/>
    </source>
</evidence>